<keyword evidence="2" id="KW-0472">Membrane</keyword>
<dbReference type="PANTHER" id="PTHR46296:SF8">
    <property type="entry name" value="OS06G0297800 PROTEIN"/>
    <property type="match status" value="1"/>
</dbReference>
<dbReference type="EMBL" id="GBRH01172606">
    <property type="protein sequence ID" value="JAE25290.1"/>
    <property type="molecule type" value="Transcribed_RNA"/>
</dbReference>
<protein>
    <recommendedName>
        <fullName evidence="3">VASt domain-containing protein</fullName>
    </recommendedName>
</protein>
<accession>A0A0A9GJH7</accession>
<reference evidence="4" key="1">
    <citation type="submission" date="2014-09" db="EMBL/GenBank/DDBJ databases">
        <authorList>
            <person name="Magalhaes I.L.F."/>
            <person name="Oliveira U."/>
            <person name="Santos F.R."/>
            <person name="Vidigal T.H.D.A."/>
            <person name="Brescovit A.D."/>
            <person name="Santos A.J."/>
        </authorList>
    </citation>
    <scope>NUCLEOTIDE SEQUENCE</scope>
    <source>
        <tissue evidence="4">Shoot tissue taken approximately 20 cm above the soil surface</tissue>
    </source>
</reference>
<comment type="subcellular location">
    <subcellularLocation>
        <location evidence="1">Membrane</location>
    </subcellularLocation>
</comment>
<evidence type="ECO:0000259" key="3">
    <source>
        <dbReference type="PROSITE" id="PS51778"/>
    </source>
</evidence>
<dbReference type="AlphaFoldDB" id="A0A0A9GJH7"/>
<organism evidence="4">
    <name type="scientific">Arundo donax</name>
    <name type="common">Giant reed</name>
    <name type="synonym">Donax arundinaceus</name>
    <dbReference type="NCBI Taxonomy" id="35708"/>
    <lineage>
        <taxon>Eukaryota</taxon>
        <taxon>Viridiplantae</taxon>
        <taxon>Streptophyta</taxon>
        <taxon>Embryophyta</taxon>
        <taxon>Tracheophyta</taxon>
        <taxon>Spermatophyta</taxon>
        <taxon>Magnoliopsida</taxon>
        <taxon>Liliopsida</taxon>
        <taxon>Poales</taxon>
        <taxon>Poaceae</taxon>
        <taxon>PACMAD clade</taxon>
        <taxon>Arundinoideae</taxon>
        <taxon>Arundineae</taxon>
        <taxon>Arundo</taxon>
    </lineage>
</organism>
<evidence type="ECO:0000256" key="1">
    <source>
        <dbReference type="ARBA" id="ARBA00004370"/>
    </source>
</evidence>
<dbReference type="PROSITE" id="PS51778">
    <property type="entry name" value="VAST"/>
    <property type="match status" value="1"/>
</dbReference>
<sequence>MSTQLKSPLHDKNGWLVEEVMTIEGIPVGEYFNLHIRYNLENIASKQKTCVVQVSVGISWLKSCKDRKKITQDVESSASSRLKKIFSQLEKESIPLPAK</sequence>
<dbReference type="InterPro" id="IPR031968">
    <property type="entry name" value="VASt"/>
</dbReference>
<dbReference type="Pfam" id="PF16016">
    <property type="entry name" value="VASt"/>
    <property type="match status" value="1"/>
</dbReference>
<evidence type="ECO:0000313" key="4">
    <source>
        <dbReference type="EMBL" id="JAE25290.1"/>
    </source>
</evidence>
<dbReference type="GO" id="GO:0016020">
    <property type="term" value="C:membrane"/>
    <property type="evidence" value="ECO:0007669"/>
    <property type="project" value="UniProtKB-SubCell"/>
</dbReference>
<reference evidence="4" key="2">
    <citation type="journal article" date="2015" name="Data Brief">
        <title>Shoot transcriptome of the giant reed, Arundo donax.</title>
        <authorList>
            <person name="Barrero R.A."/>
            <person name="Guerrero F.D."/>
            <person name="Moolhuijzen P."/>
            <person name="Goolsby J.A."/>
            <person name="Tidwell J."/>
            <person name="Bellgard S.E."/>
            <person name="Bellgard M.I."/>
        </authorList>
    </citation>
    <scope>NUCLEOTIDE SEQUENCE</scope>
    <source>
        <tissue evidence="4">Shoot tissue taken approximately 20 cm above the soil surface</tissue>
    </source>
</reference>
<evidence type="ECO:0000256" key="2">
    <source>
        <dbReference type="ARBA" id="ARBA00023136"/>
    </source>
</evidence>
<name>A0A0A9GJH7_ARUDO</name>
<proteinExistence type="predicted"/>
<dbReference type="PANTHER" id="PTHR46296">
    <property type="entry name" value="BNAA05G37250D PROTEIN"/>
    <property type="match status" value="1"/>
</dbReference>
<dbReference type="InterPro" id="IPR044511">
    <property type="entry name" value="At1g03370/At5g50170-like"/>
</dbReference>
<feature type="domain" description="VASt" evidence="3">
    <location>
        <begin position="1"/>
        <end position="93"/>
    </location>
</feature>